<feature type="region of interest" description="Disordered" evidence="1">
    <location>
        <begin position="156"/>
        <end position="181"/>
    </location>
</feature>
<dbReference type="EMBL" id="JARBHB010000012">
    <property type="protein sequence ID" value="KAJ8871291.1"/>
    <property type="molecule type" value="Genomic_DNA"/>
</dbReference>
<protein>
    <submittedName>
        <fullName evidence="2">Uncharacterized protein</fullName>
    </submittedName>
</protein>
<organism evidence="2 3">
    <name type="scientific">Dryococelus australis</name>
    <dbReference type="NCBI Taxonomy" id="614101"/>
    <lineage>
        <taxon>Eukaryota</taxon>
        <taxon>Metazoa</taxon>
        <taxon>Ecdysozoa</taxon>
        <taxon>Arthropoda</taxon>
        <taxon>Hexapoda</taxon>
        <taxon>Insecta</taxon>
        <taxon>Pterygota</taxon>
        <taxon>Neoptera</taxon>
        <taxon>Polyneoptera</taxon>
        <taxon>Phasmatodea</taxon>
        <taxon>Verophasmatodea</taxon>
        <taxon>Anareolatae</taxon>
        <taxon>Phasmatidae</taxon>
        <taxon>Eurycanthinae</taxon>
        <taxon>Dryococelus</taxon>
    </lineage>
</organism>
<gene>
    <name evidence="2" type="ORF">PR048_027599</name>
</gene>
<proteinExistence type="predicted"/>
<keyword evidence="3" id="KW-1185">Reference proteome</keyword>
<evidence type="ECO:0000256" key="1">
    <source>
        <dbReference type="SAM" id="MobiDB-lite"/>
    </source>
</evidence>
<comment type="caution">
    <text evidence="2">The sequence shown here is derived from an EMBL/GenBank/DDBJ whole genome shotgun (WGS) entry which is preliminary data.</text>
</comment>
<sequence>MMSRAKKMVLVVVAKETDKNDFASSSHQNNDDKGNISIASMQKGEYILTSENNDDSQVLIYYQSDNENNCMPSLELTLDPQSLVPVTRDSVNGNIYRDNEVIMPLDKENIIITIQDTSHEPDELANTLSNEESENGLRKETDELHVQLEDNVCNKRKRKADPDPWQRNVRKRQRMSGKACKTTTGKIIGDNIFKPVDSCSCRFQCTKKIPPEHQKAHLKNIGVLMIRYGKTISFQIIDLALKHRSTIGSDCVGRDGRTRRPAPNATSEDRIGHCKRYYEATDKTELEEEFQTHFRRKSEAMKMKEEDMKKGALDKTQITITFDLLVVLCVPFAGDSQIYYRPIPDTVDHIVKYSDTAGCQNRNQYITSVMLYATNKLQNLETIDLKFMEPGHSYLEADSMHATID</sequence>
<reference evidence="2 3" key="1">
    <citation type="submission" date="2023-02" db="EMBL/GenBank/DDBJ databases">
        <title>LHISI_Scaffold_Assembly.</title>
        <authorList>
            <person name="Stuart O.P."/>
            <person name="Cleave R."/>
            <person name="Magrath M.J.L."/>
            <person name="Mikheyev A.S."/>
        </authorList>
    </citation>
    <scope>NUCLEOTIDE SEQUENCE [LARGE SCALE GENOMIC DNA]</scope>
    <source>
        <strain evidence="2">Daus_M_001</strain>
        <tissue evidence="2">Leg muscle</tissue>
    </source>
</reference>
<evidence type="ECO:0000313" key="3">
    <source>
        <dbReference type="Proteomes" id="UP001159363"/>
    </source>
</evidence>
<evidence type="ECO:0000313" key="2">
    <source>
        <dbReference type="EMBL" id="KAJ8871291.1"/>
    </source>
</evidence>
<name>A0ABQ9GGY4_9NEOP</name>
<dbReference type="Proteomes" id="UP001159363">
    <property type="component" value="Chromosome 11"/>
</dbReference>
<accession>A0ABQ9GGY4</accession>